<dbReference type="InterPro" id="IPR008733">
    <property type="entry name" value="PEX11"/>
</dbReference>
<evidence type="ECO:0000256" key="2">
    <source>
        <dbReference type="ARBA" id="ARBA00023136"/>
    </source>
</evidence>
<evidence type="ECO:0008006" key="8">
    <source>
        <dbReference type="Google" id="ProtNLM"/>
    </source>
</evidence>
<reference evidence="6" key="1">
    <citation type="submission" date="2021-01" db="EMBL/GenBank/DDBJ databases">
        <authorList>
            <consortium name="Genoscope - CEA"/>
            <person name="William W."/>
        </authorList>
    </citation>
    <scope>NUCLEOTIDE SEQUENCE</scope>
</reference>
<keyword evidence="1" id="KW-0962">Peroxisome biogenesis</keyword>
<dbReference type="OrthoDB" id="411017at2759"/>
<comment type="subcellular location">
    <subcellularLocation>
        <location evidence="4">Peroxisome membrane</location>
    </subcellularLocation>
</comment>
<keyword evidence="2 5" id="KW-0472">Membrane</keyword>
<name>A0A8S1QJR0_9CILI</name>
<evidence type="ECO:0000313" key="6">
    <source>
        <dbReference type="EMBL" id="CAD8115922.1"/>
    </source>
</evidence>
<keyword evidence="3" id="KW-0576">Peroxisome</keyword>
<dbReference type="GO" id="GO:0005778">
    <property type="term" value="C:peroxisomal membrane"/>
    <property type="evidence" value="ECO:0007669"/>
    <property type="project" value="UniProtKB-SubCell"/>
</dbReference>
<evidence type="ECO:0000256" key="5">
    <source>
        <dbReference type="SAM" id="Phobius"/>
    </source>
</evidence>
<evidence type="ECO:0000256" key="1">
    <source>
        <dbReference type="ARBA" id="ARBA00022593"/>
    </source>
</evidence>
<comment type="caution">
    <text evidence="6">The sequence shown here is derived from an EMBL/GenBank/DDBJ whole genome shotgun (WGS) entry which is preliminary data.</text>
</comment>
<evidence type="ECO:0000256" key="4">
    <source>
        <dbReference type="ARBA" id="ARBA00046271"/>
    </source>
</evidence>
<dbReference type="EMBL" id="CAJJDN010000109">
    <property type="protein sequence ID" value="CAD8115922.1"/>
    <property type="molecule type" value="Genomic_DNA"/>
</dbReference>
<dbReference type="Pfam" id="PF05648">
    <property type="entry name" value="PEX11"/>
    <property type="match status" value="1"/>
</dbReference>
<evidence type="ECO:0000313" key="7">
    <source>
        <dbReference type="Proteomes" id="UP000692954"/>
    </source>
</evidence>
<protein>
    <recommendedName>
        <fullName evidence="8">Peroxisomal biogenesis factor 11</fullName>
    </recommendedName>
</protein>
<gene>
    <name evidence="6" type="ORF">PSON_ATCC_30995.1.T1090179</name>
</gene>
<proteinExistence type="predicted"/>
<accession>A0A8S1QJR0</accession>
<keyword evidence="5" id="KW-1133">Transmembrane helix</keyword>
<dbReference type="Proteomes" id="UP000692954">
    <property type="component" value="Unassembled WGS sequence"/>
</dbReference>
<keyword evidence="5" id="KW-0812">Transmembrane</keyword>
<dbReference type="GO" id="GO:0016559">
    <property type="term" value="P:peroxisome fission"/>
    <property type="evidence" value="ECO:0007669"/>
    <property type="project" value="InterPro"/>
</dbReference>
<sequence>MKKLDQIVKGLNKTEARDKISKMIQYGTRFLTWYYQKLNKLEKADQFNNLFMAMREARKIFRLAKTLNEIQYILEKIKENSENQNDIIRALKIFSRIWYALFWAFDNISILSQIQIIQSNPQVLHKIAMTFWTVGIITNLAESFRDLIRNLYQLKKISKSTDSKEIHRRININYLNILKNLCDLLLAGTGSELFLKIFLFEPNGALVGLGGFIAGAIAAYQAF</sequence>
<dbReference type="PANTHER" id="PTHR12652:SF50">
    <property type="entry name" value="PEROXIN 11"/>
    <property type="match status" value="1"/>
</dbReference>
<evidence type="ECO:0000256" key="3">
    <source>
        <dbReference type="ARBA" id="ARBA00023140"/>
    </source>
</evidence>
<feature type="transmembrane region" description="Helical" evidence="5">
    <location>
        <begin position="204"/>
        <end position="222"/>
    </location>
</feature>
<keyword evidence="7" id="KW-1185">Reference proteome</keyword>
<organism evidence="6 7">
    <name type="scientific">Paramecium sonneborni</name>
    <dbReference type="NCBI Taxonomy" id="65129"/>
    <lineage>
        <taxon>Eukaryota</taxon>
        <taxon>Sar</taxon>
        <taxon>Alveolata</taxon>
        <taxon>Ciliophora</taxon>
        <taxon>Intramacronucleata</taxon>
        <taxon>Oligohymenophorea</taxon>
        <taxon>Peniculida</taxon>
        <taxon>Parameciidae</taxon>
        <taxon>Paramecium</taxon>
    </lineage>
</organism>
<dbReference type="AlphaFoldDB" id="A0A8S1QJR0"/>
<dbReference type="PANTHER" id="PTHR12652">
    <property type="entry name" value="PEROXISOMAL BIOGENESIS FACTOR 11"/>
    <property type="match status" value="1"/>
</dbReference>